<feature type="region of interest" description="Disordered" evidence="1">
    <location>
        <begin position="1"/>
        <end position="27"/>
    </location>
</feature>
<reference evidence="2 3" key="1">
    <citation type="submission" date="2019-03" db="EMBL/GenBank/DDBJ databases">
        <title>Draft genome sequences of novel Actinobacteria.</title>
        <authorList>
            <person name="Sahin N."/>
            <person name="Ay H."/>
            <person name="Saygin H."/>
        </authorList>
    </citation>
    <scope>NUCLEOTIDE SEQUENCE [LARGE SCALE GENOMIC DNA]</scope>
    <source>
        <strain evidence="2 3">KC310</strain>
    </source>
</reference>
<evidence type="ECO:0000313" key="2">
    <source>
        <dbReference type="EMBL" id="TDC87648.1"/>
    </source>
</evidence>
<comment type="caution">
    <text evidence="2">The sequence shown here is derived from an EMBL/GenBank/DDBJ whole genome shotgun (WGS) entry which is preliminary data.</text>
</comment>
<evidence type="ECO:0000313" key="3">
    <source>
        <dbReference type="Proteomes" id="UP000295258"/>
    </source>
</evidence>
<dbReference type="EMBL" id="SMKO01000265">
    <property type="protein sequence ID" value="TDC87648.1"/>
    <property type="molecule type" value="Genomic_DNA"/>
</dbReference>
<protein>
    <recommendedName>
        <fullName evidence="4">WXG100 family type VII secretion target</fullName>
    </recommendedName>
</protein>
<accession>A0A4R4U851</accession>
<organism evidence="2 3">
    <name type="scientific">Nonomuraea deserti</name>
    <dbReference type="NCBI Taxonomy" id="1848322"/>
    <lineage>
        <taxon>Bacteria</taxon>
        <taxon>Bacillati</taxon>
        <taxon>Actinomycetota</taxon>
        <taxon>Actinomycetes</taxon>
        <taxon>Streptosporangiales</taxon>
        <taxon>Streptosporangiaceae</taxon>
        <taxon>Nonomuraea</taxon>
    </lineage>
</organism>
<evidence type="ECO:0008006" key="4">
    <source>
        <dbReference type="Google" id="ProtNLM"/>
    </source>
</evidence>
<name>A0A4R4U851_9ACTN</name>
<keyword evidence="3" id="KW-1185">Reference proteome</keyword>
<dbReference type="AlphaFoldDB" id="A0A4R4U851"/>
<dbReference type="Proteomes" id="UP000295258">
    <property type="component" value="Unassembled WGS sequence"/>
</dbReference>
<sequence length="148" mass="15933">MPDGDGVPAGQAPAPHPQPSTGNVPARDRADQIAIDWRSIRELAWLFDKTGDEVVTLQRVATALAGTSGLVGGDDQGHAFAEWYADGYDSLTDAMRRIAEKSFISASGLRDFDELWDHLEQQIIRSLPEIPGLAPPPIPQAPPPREGA</sequence>
<proteinExistence type="predicted"/>
<evidence type="ECO:0000256" key="1">
    <source>
        <dbReference type="SAM" id="MobiDB-lite"/>
    </source>
</evidence>
<gene>
    <name evidence="2" type="ORF">E1292_46455</name>
</gene>